<proteinExistence type="inferred from homology"/>
<keyword evidence="9" id="KW-1185">Reference proteome</keyword>
<evidence type="ECO:0000256" key="1">
    <source>
        <dbReference type="ARBA" id="ARBA00004141"/>
    </source>
</evidence>
<dbReference type="Pfam" id="PF04138">
    <property type="entry name" value="GtrA_DPMS_TM"/>
    <property type="match status" value="1"/>
</dbReference>
<dbReference type="RefSeq" id="WP_204654767.1">
    <property type="nucleotide sequence ID" value="NZ_JAFBFD010000038.1"/>
</dbReference>
<evidence type="ECO:0000313" key="8">
    <source>
        <dbReference type="EMBL" id="MFC4719717.1"/>
    </source>
</evidence>
<reference evidence="9" key="1">
    <citation type="journal article" date="2019" name="Int. J. Syst. Evol. Microbiol.">
        <title>The Global Catalogue of Microorganisms (GCM) 10K type strain sequencing project: providing services to taxonomists for standard genome sequencing and annotation.</title>
        <authorList>
            <consortium name="The Broad Institute Genomics Platform"/>
            <consortium name="The Broad Institute Genome Sequencing Center for Infectious Disease"/>
            <person name="Wu L."/>
            <person name="Ma J."/>
        </authorList>
    </citation>
    <scope>NUCLEOTIDE SEQUENCE [LARGE SCALE GENOMIC DNA]</scope>
    <source>
        <strain evidence="9">CGMCC 1.19032</strain>
    </source>
</reference>
<organism evidence="8 9">
    <name type="scientific">Enterococcus lemanii</name>
    <dbReference type="NCBI Taxonomy" id="1159752"/>
    <lineage>
        <taxon>Bacteria</taxon>
        <taxon>Bacillati</taxon>
        <taxon>Bacillota</taxon>
        <taxon>Bacilli</taxon>
        <taxon>Lactobacillales</taxon>
        <taxon>Enterococcaceae</taxon>
        <taxon>Enterococcus</taxon>
    </lineage>
</organism>
<protein>
    <submittedName>
        <fullName evidence="8">GtrA family protein</fullName>
    </submittedName>
</protein>
<dbReference type="Proteomes" id="UP001595969">
    <property type="component" value="Unassembled WGS sequence"/>
</dbReference>
<dbReference type="EMBL" id="JBHSGS010000045">
    <property type="protein sequence ID" value="MFC4719717.1"/>
    <property type="molecule type" value="Genomic_DNA"/>
</dbReference>
<feature type="transmembrane region" description="Helical" evidence="6">
    <location>
        <begin position="12"/>
        <end position="32"/>
    </location>
</feature>
<gene>
    <name evidence="8" type="ORF">ACFO5I_08215</name>
</gene>
<comment type="subcellular location">
    <subcellularLocation>
        <location evidence="1">Membrane</location>
        <topology evidence="1">Multi-pass membrane protein</topology>
    </subcellularLocation>
</comment>
<feature type="domain" description="GtrA/DPMS transmembrane" evidence="7">
    <location>
        <begin position="16"/>
        <end position="133"/>
    </location>
</feature>
<dbReference type="InterPro" id="IPR051401">
    <property type="entry name" value="GtrA_CellWall_Glycosyl"/>
</dbReference>
<evidence type="ECO:0000313" key="9">
    <source>
        <dbReference type="Proteomes" id="UP001595969"/>
    </source>
</evidence>
<keyword evidence="3 6" id="KW-0812">Transmembrane</keyword>
<accession>A0ABV9MUM6</accession>
<comment type="similarity">
    <text evidence="2">Belongs to the GtrA family.</text>
</comment>
<feature type="transmembrane region" description="Helical" evidence="6">
    <location>
        <begin position="114"/>
        <end position="133"/>
    </location>
</feature>
<evidence type="ECO:0000259" key="7">
    <source>
        <dbReference type="Pfam" id="PF04138"/>
    </source>
</evidence>
<sequence>MKTLNQQKQLKEISLYLIFGVLTTVVNFLVFYVTKDLLALNLVVSNTISWLLSVVFAFITNKKWVFGSNDKRWQTTLQELFKFIFYRLLSFGLDMGSLIVMIDYLKFGDYFAKLISQFFVIVANFLFSKWLVFKKRKE</sequence>
<evidence type="ECO:0000256" key="3">
    <source>
        <dbReference type="ARBA" id="ARBA00022692"/>
    </source>
</evidence>
<dbReference type="InterPro" id="IPR007267">
    <property type="entry name" value="GtrA_DPMS_TM"/>
</dbReference>
<evidence type="ECO:0000256" key="4">
    <source>
        <dbReference type="ARBA" id="ARBA00022989"/>
    </source>
</evidence>
<keyword evidence="5 6" id="KW-0472">Membrane</keyword>
<evidence type="ECO:0000256" key="6">
    <source>
        <dbReference type="SAM" id="Phobius"/>
    </source>
</evidence>
<dbReference type="PANTHER" id="PTHR38459">
    <property type="entry name" value="PROPHAGE BACTOPRENOL-LINKED GLUCOSE TRANSLOCASE HOMOLOG"/>
    <property type="match status" value="1"/>
</dbReference>
<evidence type="ECO:0000256" key="5">
    <source>
        <dbReference type="ARBA" id="ARBA00023136"/>
    </source>
</evidence>
<evidence type="ECO:0000256" key="2">
    <source>
        <dbReference type="ARBA" id="ARBA00009399"/>
    </source>
</evidence>
<dbReference type="PANTHER" id="PTHR38459:SF5">
    <property type="entry name" value="CELL WALL TEICHOIC ACID GLYCOSYLATION PROTEIN GTCA"/>
    <property type="match status" value="1"/>
</dbReference>
<comment type="caution">
    <text evidence="8">The sequence shown here is derived from an EMBL/GenBank/DDBJ whole genome shotgun (WGS) entry which is preliminary data.</text>
</comment>
<keyword evidence="4 6" id="KW-1133">Transmembrane helix</keyword>
<feature type="transmembrane region" description="Helical" evidence="6">
    <location>
        <begin position="38"/>
        <end position="59"/>
    </location>
</feature>
<feature type="transmembrane region" description="Helical" evidence="6">
    <location>
        <begin position="80"/>
        <end position="102"/>
    </location>
</feature>
<name>A0ABV9MUM6_9ENTE</name>